<name>A0A2T1C6L2_9CYAN</name>
<dbReference type="Pfam" id="PF19959">
    <property type="entry name" value="EAD4"/>
    <property type="match status" value="1"/>
</dbReference>
<evidence type="ECO:0000259" key="2">
    <source>
        <dbReference type="Pfam" id="PF19959"/>
    </source>
</evidence>
<accession>A0A2T1C6L2</accession>
<dbReference type="PANTHER" id="PTHR19871">
    <property type="entry name" value="BETA TRANSDUCIN-RELATED PROTEIN"/>
    <property type="match status" value="1"/>
</dbReference>
<evidence type="ECO:0000313" key="5">
    <source>
        <dbReference type="Proteomes" id="UP000238762"/>
    </source>
</evidence>
<reference evidence="4 5" key="2">
    <citation type="submission" date="2018-03" db="EMBL/GenBank/DDBJ databases">
        <title>The ancient ancestry and fast evolution of plastids.</title>
        <authorList>
            <person name="Moore K.R."/>
            <person name="Magnabosco C."/>
            <person name="Momper L."/>
            <person name="Gold D.A."/>
            <person name="Bosak T."/>
            <person name="Fournier G.P."/>
        </authorList>
    </citation>
    <scope>NUCLEOTIDE SEQUENCE [LARGE SCALE GENOMIC DNA]</scope>
    <source>
        <strain evidence="4 5">CCAP 1448/3</strain>
    </source>
</reference>
<feature type="domain" description="Effector-associated" evidence="2">
    <location>
        <begin position="7"/>
        <end position="126"/>
    </location>
</feature>
<sequence>MPRDNFGPAVQNRTRNLLAALLTRVDHNWEDPDTDWEYTWLCDRDLSPKLWIETTLEVLSRLTDKNCPGNGLTTSEVNESLNRLEDLGILVDRISKQGRKKWRFTLELKSKNIHENLAKFDVEWKRRKGSATDTQSANYSIFKEFQALINEKTQEFVGRKYVFDEIEDFLSHQPNGYFTIEADPGIGKSAILAKFAQDKGCIAYFNIRSQGRNRADQFLTSVCSQLCDRYHLPYQPFSPDTHRDGNFLAKLLEEASAKLRGEEKLVIAIDALDEVDLKSQDPGANILYLPAYLPQNVYLILTRRKVTLPFVVHVPQQLFDLMRYSAASRLDIKEYIGQAARRSRLETWIAQRNLTLEAFIEQLAQKSANNFMYLRYVLPQIENGFYQDLKIEQLPKGLENYYEDHWYRMGMRDKPLPQAKIKIVYILAEISQPVSRKLISEYATESELAVQEVLDRWEQFLSEQDIDRQICYSIYHSSFRDFLHRNDIVQAAGVTFPEIYGAIAQHLLKGIEDVLENE</sequence>
<comment type="caution">
    <text evidence="4">The sequence shown here is derived from an EMBL/GenBank/DDBJ whole genome shotgun (WGS) entry which is preliminary data.</text>
</comment>
<protein>
    <submittedName>
        <fullName evidence="4">ATP-binding protein</fullName>
    </submittedName>
</protein>
<proteinExistence type="predicted"/>
<dbReference type="RefSeq" id="WP_106287797.1">
    <property type="nucleotide sequence ID" value="NZ_CAWNTC010000231.1"/>
</dbReference>
<keyword evidence="1" id="KW-0677">Repeat</keyword>
<dbReference type="EMBL" id="PVWJ01000022">
    <property type="protein sequence ID" value="PSB03889.1"/>
    <property type="molecule type" value="Genomic_DNA"/>
</dbReference>
<dbReference type="AlphaFoldDB" id="A0A2T1C6L2"/>
<evidence type="ECO:0000259" key="3">
    <source>
        <dbReference type="Pfam" id="PF24883"/>
    </source>
</evidence>
<organism evidence="4 5">
    <name type="scientific">Merismopedia glauca CCAP 1448/3</name>
    <dbReference type="NCBI Taxonomy" id="1296344"/>
    <lineage>
        <taxon>Bacteria</taxon>
        <taxon>Bacillati</taxon>
        <taxon>Cyanobacteriota</taxon>
        <taxon>Cyanophyceae</taxon>
        <taxon>Synechococcales</taxon>
        <taxon>Merismopediaceae</taxon>
        <taxon>Merismopedia</taxon>
    </lineage>
</organism>
<dbReference type="Pfam" id="PF24883">
    <property type="entry name" value="NPHP3_N"/>
    <property type="match status" value="1"/>
</dbReference>
<dbReference type="SUPFAM" id="SSF52540">
    <property type="entry name" value="P-loop containing nucleoside triphosphate hydrolases"/>
    <property type="match status" value="1"/>
</dbReference>
<dbReference type="InterPro" id="IPR056884">
    <property type="entry name" value="NPHP3-like_N"/>
</dbReference>
<dbReference type="InterPro" id="IPR052752">
    <property type="entry name" value="NACHT-WD_repeat"/>
</dbReference>
<dbReference type="InterPro" id="IPR045434">
    <property type="entry name" value="EAD4"/>
</dbReference>
<evidence type="ECO:0000256" key="1">
    <source>
        <dbReference type="ARBA" id="ARBA00022737"/>
    </source>
</evidence>
<reference evidence="4 5" key="1">
    <citation type="submission" date="2018-02" db="EMBL/GenBank/DDBJ databases">
        <authorList>
            <person name="Cohen D.B."/>
            <person name="Kent A.D."/>
        </authorList>
    </citation>
    <scope>NUCLEOTIDE SEQUENCE [LARGE SCALE GENOMIC DNA]</scope>
    <source>
        <strain evidence="4 5">CCAP 1448/3</strain>
    </source>
</reference>
<dbReference type="GO" id="GO:0005524">
    <property type="term" value="F:ATP binding"/>
    <property type="evidence" value="ECO:0007669"/>
    <property type="project" value="UniProtKB-KW"/>
</dbReference>
<evidence type="ECO:0000313" key="4">
    <source>
        <dbReference type="EMBL" id="PSB03889.1"/>
    </source>
</evidence>
<gene>
    <name evidence="4" type="ORF">C7B64_06260</name>
</gene>
<dbReference type="Gene3D" id="3.40.50.300">
    <property type="entry name" value="P-loop containing nucleotide triphosphate hydrolases"/>
    <property type="match status" value="1"/>
</dbReference>
<feature type="domain" description="Nephrocystin 3-like N-terminal" evidence="3">
    <location>
        <begin position="166"/>
        <end position="278"/>
    </location>
</feature>
<keyword evidence="4" id="KW-0547">Nucleotide-binding</keyword>
<dbReference type="OrthoDB" id="443465at2"/>
<dbReference type="PANTHER" id="PTHR19871:SF14">
    <property type="entry name" value="DUF4062 DOMAIN-CONTAINING PROTEIN"/>
    <property type="match status" value="1"/>
</dbReference>
<dbReference type="InterPro" id="IPR027417">
    <property type="entry name" value="P-loop_NTPase"/>
</dbReference>
<dbReference type="Proteomes" id="UP000238762">
    <property type="component" value="Unassembled WGS sequence"/>
</dbReference>
<keyword evidence="5" id="KW-1185">Reference proteome</keyword>
<keyword evidence="4" id="KW-0067">ATP-binding</keyword>